<evidence type="ECO:0000256" key="2">
    <source>
        <dbReference type="ARBA" id="ARBA00022771"/>
    </source>
</evidence>
<comment type="caution">
    <text evidence="8">The sequence shown here is derived from an EMBL/GenBank/DDBJ whole genome shotgun (WGS) entry which is preliminary data.</text>
</comment>
<keyword evidence="9" id="KW-1185">Reference proteome</keyword>
<dbReference type="PIRSF" id="PIRSF036836">
    <property type="entry name" value="RNase_bind_SBP1"/>
    <property type="match status" value="1"/>
</dbReference>
<proteinExistence type="predicted"/>
<keyword evidence="5" id="KW-0175">Coiled coil</keyword>
<accession>A0AAV8E5N5</accession>
<gene>
    <name evidence="8" type="ORF">LUZ62_058374</name>
</gene>
<protein>
    <submittedName>
        <fullName evidence="8">SBP (S-ribonuclease binding protein) family protein</fullName>
    </submittedName>
</protein>
<dbReference type="PANTHER" id="PTHR42647">
    <property type="entry name" value="SBP (S-RIBONUCLEASE BINDING PROTEIN) FAMILY PROTEIN"/>
    <property type="match status" value="1"/>
</dbReference>
<evidence type="ECO:0000256" key="6">
    <source>
        <dbReference type="SAM" id="MobiDB-lite"/>
    </source>
</evidence>
<dbReference type="AlphaFoldDB" id="A0AAV8E5N5"/>
<evidence type="ECO:0000256" key="5">
    <source>
        <dbReference type="SAM" id="Coils"/>
    </source>
</evidence>
<dbReference type="PROSITE" id="PS50089">
    <property type="entry name" value="ZF_RING_2"/>
    <property type="match status" value="1"/>
</dbReference>
<dbReference type="Proteomes" id="UP001140206">
    <property type="component" value="Chromosome 3"/>
</dbReference>
<dbReference type="InterPro" id="IPR013083">
    <property type="entry name" value="Znf_RING/FYVE/PHD"/>
</dbReference>
<evidence type="ECO:0000256" key="3">
    <source>
        <dbReference type="ARBA" id="ARBA00022833"/>
    </source>
</evidence>
<evidence type="ECO:0000256" key="1">
    <source>
        <dbReference type="ARBA" id="ARBA00022723"/>
    </source>
</evidence>
<keyword evidence="1" id="KW-0479">Metal-binding</keyword>
<keyword evidence="3" id="KW-0862">Zinc</keyword>
<dbReference type="InterPro" id="IPR001841">
    <property type="entry name" value="Znf_RING"/>
</dbReference>
<evidence type="ECO:0000259" key="7">
    <source>
        <dbReference type="PROSITE" id="PS50089"/>
    </source>
</evidence>
<keyword evidence="2 4" id="KW-0863">Zinc-finger</keyword>
<feature type="domain" description="RING-type" evidence="7">
    <location>
        <begin position="191"/>
        <end position="229"/>
    </location>
</feature>
<feature type="region of interest" description="Disordered" evidence="6">
    <location>
        <begin position="153"/>
        <end position="181"/>
    </location>
</feature>
<evidence type="ECO:0000313" key="8">
    <source>
        <dbReference type="EMBL" id="KAJ4774117.1"/>
    </source>
</evidence>
<dbReference type="GO" id="GO:0004842">
    <property type="term" value="F:ubiquitin-protein transferase activity"/>
    <property type="evidence" value="ECO:0007669"/>
    <property type="project" value="TreeGrafter"/>
</dbReference>
<dbReference type="EMBL" id="JAMFTS010000003">
    <property type="protein sequence ID" value="KAJ4774117.1"/>
    <property type="molecule type" value="Genomic_DNA"/>
</dbReference>
<evidence type="ECO:0000313" key="9">
    <source>
        <dbReference type="Proteomes" id="UP001140206"/>
    </source>
</evidence>
<dbReference type="GO" id="GO:0008270">
    <property type="term" value="F:zinc ion binding"/>
    <property type="evidence" value="ECO:0007669"/>
    <property type="project" value="UniProtKB-KW"/>
</dbReference>
<organism evidence="8 9">
    <name type="scientific">Rhynchospora pubera</name>
    <dbReference type="NCBI Taxonomy" id="906938"/>
    <lineage>
        <taxon>Eukaryota</taxon>
        <taxon>Viridiplantae</taxon>
        <taxon>Streptophyta</taxon>
        <taxon>Embryophyta</taxon>
        <taxon>Tracheophyta</taxon>
        <taxon>Spermatophyta</taxon>
        <taxon>Magnoliopsida</taxon>
        <taxon>Liliopsida</taxon>
        <taxon>Poales</taxon>
        <taxon>Cyperaceae</taxon>
        <taxon>Cyperoideae</taxon>
        <taxon>Rhynchosporeae</taxon>
        <taxon>Rhynchospora</taxon>
    </lineage>
</organism>
<name>A0AAV8E5N5_9POAL</name>
<dbReference type="Gene3D" id="3.30.40.10">
    <property type="entry name" value="Zinc/RING finger domain, C3HC4 (zinc finger)"/>
    <property type="match status" value="1"/>
</dbReference>
<dbReference type="PANTHER" id="PTHR42647:SF5">
    <property type="entry name" value="SBP (S-RIBONUCLEASE BINDING PROTEIN) FAMILY PROTEIN"/>
    <property type="match status" value="1"/>
</dbReference>
<evidence type="ECO:0000256" key="4">
    <source>
        <dbReference type="PROSITE-ProRule" id="PRU00175"/>
    </source>
</evidence>
<feature type="coiled-coil region" evidence="5">
    <location>
        <begin position="98"/>
        <end position="132"/>
    </location>
</feature>
<sequence>MDFHFQQPPSAFFSNAEIINHHKRRKEMEAPPLESCSPSLFISSLLSDLAPQIKQQRDQIDRFLHDHCERLRRALTETQRRHHVALLGSAESLTARRLREKESELDRAVRRGAELEDRISNLKSELMTWQSKALSYQSTAAFLHARLQQAAAAQAQQPGPSDEPVTNPAEDAESGYIDPDRVEPAGPIRLCKVCRARTVSVVLLPCRHLCFCDCCDVAAACEGACPLCHCVSTGCVQVFFS</sequence>
<reference evidence="8" key="1">
    <citation type="submission" date="2022-08" db="EMBL/GenBank/DDBJ databases">
        <authorList>
            <person name="Marques A."/>
        </authorList>
    </citation>
    <scope>NUCLEOTIDE SEQUENCE</scope>
    <source>
        <strain evidence="8">RhyPub2mFocal</strain>
        <tissue evidence="8">Leaves</tissue>
    </source>
</reference>